<dbReference type="Proteomes" id="UP000663845">
    <property type="component" value="Unassembled WGS sequence"/>
</dbReference>
<dbReference type="Proteomes" id="UP000663844">
    <property type="component" value="Unassembled WGS sequence"/>
</dbReference>
<proteinExistence type="predicted"/>
<dbReference type="SMART" id="SM00212">
    <property type="entry name" value="UBCc"/>
    <property type="match status" value="1"/>
</dbReference>
<dbReference type="EMBL" id="CAJOAZ010004691">
    <property type="protein sequence ID" value="CAF4071151.1"/>
    <property type="molecule type" value="Genomic_DNA"/>
</dbReference>
<dbReference type="InterPro" id="IPR050113">
    <property type="entry name" value="Ub_conjugating_enzyme"/>
</dbReference>
<gene>
    <name evidence="2" type="ORF">JYZ213_LOCUS19245</name>
    <name evidence="3" type="ORF">OXD698_LOCUS33730</name>
</gene>
<sequence>MASKGVLLREWEDFKKNAPDYIFAEPMNTDMINWRAQITGPPGTPLEGGIFILDIIYSDRHPFVPPRYTMKTKMFHPNISSTGKISISIFENEWRPILWIRSILLSIYCILDNPVMDNTVNHEAARCFSENRTEYDSVVREYTLKYANTSSVHDENEQDLPPTTLHTVINN</sequence>
<comment type="caution">
    <text evidence="2">The sequence shown here is derived from an EMBL/GenBank/DDBJ whole genome shotgun (WGS) entry which is preliminary data.</text>
</comment>
<dbReference type="Gene3D" id="3.10.110.10">
    <property type="entry name" value="Ubiquitin Conjugating Enzyme"/>
    <property type="match status" value="1"/>
</dbReference>
<evidence type="ECO:0000259" key="1">
    <source>
        <dbReference type="PROSITE" id="PS50127"/>
    </source>
</evidence>
<name>A0A814L7Z9_9BILA</name>
<reference evidence="2" key="1">
    <citation type="submission" date="2021-02" db="EMBL/GenBank/DDBJ databases">
        <authorList>
            <person name="Nowell W R."/>
        </authorList>
    </citation>
    <scope>NUCLEOTIDE SEQUENCE</scope>
</reference>
<accession>A0A814L7Z9</accession>
<dbReference type="PROSITE" id="PS50127">
    <property type="entry name" value="UBC_2"/>
    <property type="match status" value="1"/>
</dbReference>
<dbReference type="Pfam" id="PF00179">
    <property type="entry name" value="UQ_con"/>
    <property type="match status" value="1"/>
</dbReference>
<evidence type="ECO:0000313" key="2">
    <source>
        <dbReference type="EMBL" id="CAF1061469.1"/>
    </source>
</evidence>
<dbReference type="InterPro" id="IPR016135">
    <property type="entry name" value="UBQ-conjugating_enzyme/RWD"/>
</dbReference>
<feature type="domain" description="UBC core" evidence="1">
    <location>
        <begin position="2"/>
        <end position="148"/>
    </location>
</feature>
<protein>
    <recommendedName>
        <fullName evidence="1">UBC core domain-containing protein</fullName>
    </recommendedName>
</protein>
<evidence type="ECO:0000313" key="4">
    <source>
        <dbReference type="Proteomes" id="UP000663845"/>
    </source>
</evidence>
<organism evidence="2 4">
    <name type="scientific">Adineta steineri</name>
    <dbReference type="NCBI Taxonomy" id="433720"/>
    <lineage>
        <taxon>Eukaryota</taxon>
        <taxon>Metazoa</taxon>
        <taxon>Spiralia</taxon>
        <taxon>Gnathifera</taxon>
        <taxon>Rotifera</taxon>
        <taxon>Eurotatoria</taxon>
        <taxon>Bdelloidea</taxon>
        <taxon>Adinetida</taxon>
        <taxon>Adinetidae</taxon>
        <taxon>Adineta</taxon>
    </lineage>
</organism>
<dbReference type="AlphaFoldDB" id="A0A814L7Z9"/>
<dbReference type="EMBL" id="CAJNOG010000193">
    <property type="protein sequence ID" value="CAF1061469.1"/>
    <property type="molecule type" value="Genomic_DNA"/>
</dbReference>
<evidence type="ECO:0000313" key="3">
    <source>
        <dbReference type="EMBL" id="CAF4071151.1"/>
    </source>
</evidence>
<dbReference type="PANTHER" id="PTHR24067">
    <property type="entry name" value="UBIQUITIN-CONJUGATING ENZYME E2"/>
    <property type="match status" value="1"/>
</dbReference>
<dbReference type="SUPFAM" id="SSF54495">
    <property type="entry name" value="UBC-like"/>
    <property type="match status" value="1"/>
</dbReference>
<dbReference type="InterPro" id="IPR000608">
    <property type="entry name" value="UBC"/>
</dbReference>